<evidence type="ECO:0000256" key="3">
    <source>
        <dbReference type="ARBA" id="ARBA00022490"/>
    </source>
</evidence>
<evidence type="ECO:0000313" key="9">
    <source>
        <dbReference type="Proteomes" id="UP000813824"/>
    </source>
</evidence>
<keyword evidence="9" id="KW-1185">Reference proteome</keyword>
<dbReference type="Gene3D" id="2.120.10.80">
    <property type="entry name" value="Kelch-type beta propeller"/>
    <property type="match status" value="2"/>
</dbReference>
<feature type="compositionally biased region" description="Pro residues" evidence="7">
    <location>
        <begin position="138"/>
        <end position="160"/>
    </location>
</feature>
<proteinExistence type="predicted"/>
<evidence type="ECO:0000256" key="6">
    <source>
        <dbReference type="SAM" id="Coils"/>
    </source>
</evidence>
<evidence type="ECO:0000256" key="7">
    <source>
        <dbReference type="SAM" id="MobiDB-lite"/>
    </source>
</evidence>
<name>A0A8K0UMC2_9AGAR</name>
<keyword evidence="2" id="KW-0880">Kelch repeat</keyword>
<feature type="region of interest" description="Disordered" evidence="7">
    <location>
        <begin position="1452"/>
        <end position="1474"/>
    </location>
</feature>
<feature type="compositionally biased region" description="Low complexity" evidence="7">
    <location>
        <begin position="1191"/>
        <end position="1202"/>
    </location>
</feature>
<dbReference type="OrthoDB" id="45365at2759"/>
<feature type="coiled-coil region" evidence="6">
    <location>
        <begin position="890"/>
        <end position="980"/>
    </location>
</feature>
<feature type="compositionally biased region" description="Low complexity" evidence="7">
    <location>
        <begin position="64"/>
        <end position="80"/>
    </location>
</feature>
<dbReference type="Proteomes" id="UP000813824">
    <property type="component" value="Unassembled WGS sequence"/>
</dbReference>
<evidence type="ECO:0000256" key="5">
    <source>
        <dbReference type="ARBA" id="ARBA00023054"/>
    </source>
</evidence>
<reference evidence="8" key="1">
    <citation type="journal article" date="2021" name="New Phytol.">
        <title>Evolutionary innovations through gain and loss of genes in the ectomycorrhizal Boletales.</title>
        <authorList>
            <person name="Wu G."/>
            <person name="Miyauchi S."/>
            <person name="Morin E."/>
            <person name="Kuo A."/>
            <person name="Drula E."/>
            <person name="Varga T."/>
            <person name="Kohler A."/>
            <person name="Feng B."/>
            <person name="Cao Y."/>
            <person name="Lipzen A."/>
            <person name="Daum C."/>
            <person name="Hundley H."/>
            <person name="Pangilinan J."/>
            <person name="Johnson J."/>
            <person name="Barry K."/>
            <person name="LaButti K."/>
            <person name="Ng V."/>
            <person name="Ahrendt S."/>
            <person name="Min B."/>
            <person name="Choi I.G."/>
            <person name="Park H."/>
            <person name="Plett J.M."/>
            <person name="Magnuson J."/>
            <person name="Spatafora J.W."/>
            <person name="Nagy L.G."/>
            <person name="Henrissat B."/>
            <person name="Grigoriev I.V."/>
            <person name="Yang Z.L."/>
            <person name="Xu J."/>
            <person name="Martin F.M."/>
        </authorList>
    </citation>
    <scope>NUCLEOTIDE SEQUENCE</scope>
    <source>
        <strain evidence="8">KKN 215</strain>
    </source>
</reference>
<dbReference type="Gene3D" id="1.10.287.1490">
    <property type="match status" value="1"/>
</dbReference>
<dbReference type="SUPFAM" id="SSF50965">
    <property type="entry name" value="Galactose oxidase, central domain"/>
    <property type="match status" value="2"/>
</dbReference>
<protein>
    <recommendedName>
        <fullName evidence="10">Tip elongation aberrant protein 1</fullName>
    </recommendedName>
</protein>
<feature type="compositionally biased region" description="Polar residues" evidence="7">
    <location>
        <begin position="495"/>
        <end position="510"/>
    </location>
</feature>
<feature type="coiled-coil region" evidence="6">
    <location>
        <begin position="1024"/>
        <end position="1065"/>
    </location>
</feature>
<comment type="caution">
    <text evidence="8">The sequence shown here is derived from an EMBL/GenBank/DDBJ whole genome shotgun (WGS) entry which is preliminary data.</text>
</comment>
<dbReference type="SUPFAM" id="SSF57997">
    <property type="entry name" value="Tropomyosin"/>
    <property type="match status" value="1"/>
</dbReference>
<dbReference type="EMBL" id="JAEVFJ010000020">
    <property type="protein sequence ID" value="KAH8099387.1"/>
    <property type="molecule type" value="Genomic_DNA"/>
</dbReference>
<feature type="region of interest" description="Disordered" evidence="7">
    <location>
        <begin position="1"/>
        <end position="163"/>
    </location>
</feature>
<feature type="compositionally biased region" description="Basic residues" evidence="7">
    <location>
        <begin position="1"/>
        <end position="10"/>
    </location>
</feature>
<feature type="compositionally biased region" description="Polar residues" evidence="7">
    <location>
        <begin position="12"/>
        <end position="21"/>
    </location>
</feature>
<keyword evidence="4" id="KW-0677">Repeat</keyword>
<sequence>MSFFSRKKPHAQTPSTANVTVAQSPSAALAQLGQSQGQKPLTKETSYDSGLNGRASPSVGPNGQQMSPAQLQQRQQQQQQRNGSPNTSLTNVNVSQQPNGPPPQQGPQQAVQPGQPPQQPGQPQQRPAYPWSQRRLVLPPPATLPKPGVAPPTSPSPSPFPRYGHALPATATATGELFLFGGLVRETVRNDLYLFSTRDLSATLLQTSGEVPSPRVGHASALVGSVLIVWGGDTKTNSKAKPGDKQDDGLYLLNLVSREWTRVAVHGPAPVGRYGHAVTMVGSKFYMFGGQVDGEFLNDLWAFDLNSLRTKAAWERVEPADNSPSPAQRTGHICVTHGERIILFGGTDCQYHYNDTWVFDTNTRIWSELNCIGFIPSPREGHAGALVDDVIYVFGGRGVDGKDLGDLGAFKLSNQRWYMFQKMGPTPTARSGHAMASNGSRVFVLGGLGGESLNPAKPEDHTLVHVLDTKHIKYPDSNKAPPPGPPTTSSRTPSVQNQGGQGQRPSSPEVNPNGARATSPVQQGSDADELRRAMVSPNGVRPQANGAPQQASSVKTKPQRPRREDGDELEDDHANMIITGERAMSPEQARARSPTTFSSNRAVSPVQSGTYAHQQPLSMAGAAIGINGVNPARSVSPSAGKPSMDGFYSQPPASSAPVPNGYSKSGSTGNITADLIRDLKDKESEMEAMKKKEIWMKAALSKASRSGFVYADADDLSLGAEDEDIDGRKVAEMVLNLKHLKAKLQTTIVEQSKLASERVDEAEQIRASAVQEAAFYRAKLAALEASSTSDISRMDKDRIAELESQLSILTAEQADKDRKLSELSESLALQTTLLEQAEARADDASKRADMLSEAHERTTQSHNALRDRHMDLESALRDHSDKLLAQTSLLHQHEAEQMKYEAQIEELMLSRDQHVRALEQTRAALQAASSRAEEVDDQQQRARDQIAQLEADLAELRGELEARNSEIDAARARMLDAENAWAKSRQEADALRALTTGSLGELLDTHRDLKSDEDRAARGHAEKVGAMEEEISSLRNMLKDASRRTDDAHQEVSRERQKISELEVEGMALRSQLVGLRTQLSSALADSGRLRRDIAAKDAQLREKASAVASADARLDTLRKYLADHGIVEGEINTRDTGASPSRIAELEEQLANRTRLQERAERELQRVSQQRREVESQLESLSGEIERLRASASSQSISDSNAEARAEEAERKLEETETSYKARLQQLEEDYQLAVHYVKGTEKMMRKMKEELAKQKLLNQNMQTELDRSSSTEPGSRIRALNGRGTPSSDDSHEILRNQLSDAQRQVQRLNGDNRELRVRIDTLEQDLEHMRENVITSQRESDERLSRIEELEQDVERLQNSLVIARGGHDETLLEQLSNENTNLKRENEQLSHKIGLLLEVDQPTFGHGRPISGISDRRLSTSSSENAMAFEHLSSELDDWQRQLASSMSARRPLNEFDSSPLGHNRSRSRS</sequence>
<gene>
    <name evidence="8" type="ORF">BXZ70DRAFT_943486</name>
</gene>
<feature type="compositionally biased region" description="Low complexity" evidence="7">
    <location>
        <begin position="22"/>
        <end position="38"/>
    </location>
</feature>
<organism evidence="8 9">
    <name type="scientific">Cristinia sonorae</name>
    <dbReference type="NCBI Taxonomy" id="1940300"/>
    <lineage>
        <taxon>Eukaryota</taxon>
        <taxon>Fungi</taxon>
        <taxon>Dikarya</taxon>
        <taxon>Basidiomycota</taxon>
        <taxon>Agaricomycotina</taxon>
        <taxon>Agaricomycetes</taxon>
        <taxon>Agaricomycetidae</taxon>
        <taxon>Agaricales</taxon>
        <taxon>Pleurotineae</taxon>
        <taxon>Stephanosporaceae</taxon>
        <taxon>Cristinia</taxon>
    </lineage>
</organism>
<dbReference type="GO" id="GO:0061245">
    <property type="term" value="P:establishment or maintenance of bipolar cell polarity"/>
    <property type="evidence" value="ECO:0007669"/>
    <property type="project" value="TreeGrafter"/>
</dbReference>
<dbReference type="GO" id="GO:0051285">
    <property type="term" value="C:cell cortex of cell tip"/>
    <property type="evidence" value="ECO:0007669"/>
    <property type="project" value="TreeGrafter"/>
</dbReference>
<dbReference type="InterPro" id="IPR015915">
    <property type="entry name" value="Kelch-typ_b-propeller"/>
</dbReference>
<dbReference type="PANTHER" id="PTHR23244">
    <property type="entry name" value="KELCH REPEAT DOMAIN"/>
    <property type="match status" value="1"/>
</dbReference>
<evidence type="ECO:0000313" key="8">
    <source>
        <dbReference type="EMBL" id="KAH8099387.1"/>
    </source>
</evidence>
<feature type="coiled-coil region" evidence="6">
    <location>
        <begin position="1294"/>
        <end position="1396"/>
    </location>
</feature>
<dbReference type="FunFam" id="2.120.10.80:FF:000049">
    <property type="entry name" value="Cell polarity protein (Tea1)"/>
    <property type="match status" value="1"/>
</dbReference>
<comment type="subcellular location">
    <subcellularLocation>
        <location evidence="1">Cytoplasm</location>
    </subcellularLocation>
</comment>
<feature type="region of interest" description="Disordered" evidence="7">
    <location>
        <begin position="473"/>
        <end position="611"/>
    </location>
</feature>
<accession>A0A8K0UMC2</accession>
<dbReference type="Pfam" id="PF24681">
    <property type="entry name" value="Kelch_KLHDC2_KLHL20_DRC7"/>
    <property type="match status" value="1"/>
</dbReference>
<feature type="region of interest" description="Disordered" evidence="7">
    <location>
        <begin position="840"/>
        <end position="863"/>
    </location>
</feature>
<keyword evidence="5 6" id="KW-0175">Coiled coil</keyword>
<keyword evidence="3" id="KW-0963">Cytoplasm</keyword>
<feature type="compositionally biased region" description="Basic and acidic residues" evidence="7">
    <location>
        <begin position="1203"/>
        <end position="1214"/>
    </location>
</feature>
<evidence type="ECO:0000256" key="1">
    <source>
        <dbReference type="ARBA" id="ARBA00004496"/>
    </source>
</evidence>
<feature type="region of interest" description="Disordered" evidence="7">
    <location>
        <begin position="1190"/>
        <end position="1214"/>
    </location>
</feature>
<feature type="region of interest" description="Disordered" evidence="7">
    <location>
        <begin position="1264"/>
        <end position="1294"/>
    </location>
</feature>
<feature type="compositionally biased region" description="Polar residues" evidence="7">
    <location>
        <begin position="81"/>
        <end position="95"/>
    </location>
</feature>
<evidence type="ECO:0000256" key="2">
    <source>
        <dbReference type="ARBA" id="ARBA00022441"/>
    </source>
</evidence>
<feature type="compositionally biased region" description="Polar residues" evidence="7">
    <location>
        <begin position="593"/>
        <end position="611"/>
    </location>
</feature>
<dbReference type="PANTHER" id="PTHR23244:SF456">
    <property type="entry name" value="MULTIPLE EPIDERMAL GROWTH FACTOR-LIKE DOMAINS PROTEIN 8"/>
    <property type="match status" value="1"/>
</dbReference>
<evidence type="ECO:0008006" key="10">
    <source>
        <dbReference type="Google" id="ProtNLM"/>
    </source>
</evidence>
<feature type="compositionally biased region" description="Polar residues" evidence="7">
    <location>
        <begin position="546"/>
        <end position="556"/>
    </location>
</feature>
<dbReference type="InterPro" id="IPR011043">
    <property type="entry name" value="Gal_Oxase/kelch_b-propeller"/>
</dbReference>
<feature type="region of interest" description="Disordered" evidence="7">
    <location>
        <begin position="634"/>
        <end position="666"/>
    </location>
</feature>
<evidence type="ECO:0000256" key="4">
    <source>
        <dbReference type="ARBA" id="ARBA00022737"/>
    </source>
</evidence>